<name>A0A073JKP2_9RHOB</name>
<keyword evidence="3" id="KW-1185">Reference proteome</keyword>
<proteinExistence type="predicted"/>
<protein>
    <recommendedName>
        <fullName evidence="1">Phage terminase large subunit N-terminal domain-containing protein</fullName>
    </recommendedName>
</protein>
<gene>
    <name evidence="2" type="ORF">SUH3_04560</name>
</gene>
<dbReference type="RefSeq" id="WP_051693931.1">
    <property type="nucleotide sequence ID" value="NZ_FQVP01000001.1"/>
</dbReference>
<dbReference type="Gene3D" id="3.30.420.280">
    <property type="match status" value="1"/>
</dbReference>
<accession>A0A073JKP2</accession>
<comment type="caution">
    <text evidence="2">The sequence shown here is derived from an EMBL/GenBank/DDBJ whole genome shotgun (WGS) entry which is preliminary data.</text>
</comment>
<dbReference type="PANTHER" id="PTHR39184">
    <property type="match status" value="1"/>
</dbReference>
<reference evidence="2 3" key="1">
    <citation type="submission" date="2014-01" db="EMBL/GenBank/DDBJ databases">
        <title>Sulfitobacter sp. H3 (MCCC 1A00686) Genome Sequencing.</title>
        <authorList>
            <person name="Lai Q."/>
            <person name="Hong Z."/>
        </authorList>
    </citation>
    <scope>NUCLEOTIDE SEQUENCE [LARGE SCALE GENOMIC DNA]</scope>
    <source>
        <strain evidence="2 3">H3</strain>
    </source>
</reference>
<feature type="domain" description="Phage terminase large subunit N-terminal" evidence="1">
    <location>
        <begin position="102"/>
        <end position="244"/>
    </location>
</feature>
<evidence type="ECO:0000259" key="1">
    <source>
        <dbReference type="Pfam" id="PF04466"/>
    </source>
</evidence>
<dbReference type="InterPro" id="IPR052380">
    <property type="entry name" value="Viral_DNA_packaging_terminase"/>
</dbReference>
<evidence type="ECO:0000313" key="2">
    <source>
        <dbReference type="EMBL" id="KEJ98272.1"/>
    </source>
</evidence>
<dbReference type="AlphaFoldDB" id="A0A073JKP2"/>
<dbReference type="EMBL" id="JAMD01000001">
    <property type="protein sequence ID" value="KEJ98272.1"/>
    <property type="molecule type" value="Genomic_DNA"/>
</dbReference>
<dbReference type="Proteomes" id="UP000027746">
    <property type="component" value="Unassembled WGS sequence"/>
</dbReference>
<organism evidence="2 3">
    <name type="scientific">Pseudosulfitobacter pseudonitzschiae</name>
    <dbReference type="NCBI Taxonomy" id="1402135"/>
    <lineage>
        <taxon>Bacteria</taxon>
        <taxon>Pseudomonadati</taxon>
        <taxon>Pseudomonadota</taxon>
        <taxon>Alphaproteobacteria</taxon>
        <taxon>Rhodobacterales</taxon>
        <taxon>Roseobacteraceae</taxon>
        <taxon>Pseudosulfitobacter</taxon>
    </lineage>
</organism>
<sequence>MRLEQRRYIAPWSSQQLVSGFLITRHLARTRVLKMPPEAQPRDVAVRLTMAPQAVRDRVKAAEQADVELFPKLFSWKPPEYDPDDHSDPLADLLNRSGVYRHFALWSGRGATKSHRAAAAVIELASTACERVVCLRMVQNSIKDSAKETLEIKIKASEWADDWTILDQELRNNKTGSTVVFKGCRDPDTIKSLEGATLTWFEEAGPVTQTVIDVLLPTIMRQATSRVLWTWNPMPDPQPVDALFRGDTPAERALVRYMPVEGNRWLFVGDMIGDMRRSWLAESDPKKPKYLHIYCGAYFDSHDAVVLDPANMTVGRFDFTKVLNQAAIIDRAGMDFSHGSGSGQHAAIGLSIIPADQLPGYDPDDPTCKTVIYIHREDVRSVCPVDRLWEMAVAVGADGGSIYCDSANPLLTEAVGANGRVRAELAVKGQNSINQGLAMLASVYLVFSPDCPTSYAQCKALRWKTDKHGKVVMPLEAVGVDHCPDAIRYALSGLSLAIGRHGGGVVYV</sequence>
<dbReference type="InterPro" id="IPR035412">
    <property type="entry name" value="Terminase_L_N"/>
</dbReference>
<dbReference type="InterPro" id="IPR027417">
    <property type="entry name" value="P-loop_NTPase"/>
</dbReference>
<evidence type="ECO:0000313" key="3">
    <source>
        <dbReference type="Proteomes" id="UP000027746"/>
    </source>
</evidence>
<dbReference type="PANTHER" id="PTHR39184:SF1">
    <property type="entry name" value="PBSX PHAGE TERMINASE LARGE SUBUNIT"/>
    <property type="match status" value="1"/>
</dbReference>
<dbReference type="OrthoDB" id="479677at2"/>
<dbReference type="Pfam" id="PF04466">
    <property type="entry name" value="Terminase_3"/>
    <property type="match status" value="1"/>
</dbReference>
<dbReference type="Gene3D" id="3.40.50.300">
    <property type="entry name" value="P-loop containing nucleotide triphosphate hydrolases"/>
    <property type="match status" value="1"/>
</dbReference>